<sequence>MLQAITTMTRRNGTRFEVLLFALIALVLLLMNVLRLMWLDFDGRALIIGFELFFSLALFLAGKFTFLGGVLYIIFYAISNCVPFLSVPTTFLYLGMIPILALWIANRWYLVTVVAYVLSHLHIVFIADENMRFYLEYSVLELSLALIIGLGIRLNAKKVESLQLNLVSAQQQIENQEREIRQELSAELHDHIAKNLALMSIIAQERVLSTSGSEAPRDWSSIVVLSQQASASLRFLISGMKEKVTSETIRNIIEQNKILLKQRRFQVLFTFNYDDITVLDTGQLKLLALLLREGFMNIFKYSSLKSKVQFSLHLDQAGSLYVLLSNEINAKTSVSPSLTSNFGLNNLYRVFEKEKASIVATKAENIWLLSALIPAYSQIDRRRNGIDTND</sequence>
<dbReference type="AlphaFoldDB" id="A0A378PEB9"/>
<feature type="transmembrane region" description="Helical" evidence="2">
    <location>
        <begin position="84"/>
        <end position="103"/>
    </location>
</feature>
<accession>A0A378PEB9</accession>
<evidence type="ECO:0008006" key="5">
    <source>
        <dbReference type="Google" id="ProtNLM"/>
    </source>
</evidence>
<dbReference type="EMBL" id="UGGQ01000006">
    <property type="protein sequence ID" value="STO17473.1"/>
    <property type="molecule type" value="Genomic_DNA"/>
</dbReference>
<organism evidence="3 4">
    <name type="scientific">Mobiluncus mulieris</name>
    <dbReference type="NCBI Taxonomy" id="2052"/>
    <lineage>
        <taxon>Bacteria</taxon>
        <taxon>Bacillati</taxon>
        <taxon>Actinomycetota</taxon>
        <taxon>Actinomycetes</taxon>
        <taxon>Actinomycetales</taxon>
        <taxon>Actinomycetaceae</taxon>
        <taxon>Mobiluncus</taxon>
    </lineage>
</organism>
<feature type="coiled-coil region" evidence="1">
    <location>
        <begin position="159"/>
        <end position="186"/>
    </location>
</feature>
<comment type="caution">
    <text evidence="3">The sequence shown here is derived from an EMBL/GenBank/DDBJ whole genome shotgun (WGS) entry which is preliminary data.</text>
</comment>
<keyword evidence="1" id="KW-0175">Coiled coil</keyword>
<feature type="transmembrane region" description="Helical" evidence="2">
    <location>
        <begin position="108"/>
        <end position="127"/>
    </location>
</feature>
<name>A0A378PEB9_9ACTO</name>
<dbReference type="Gene3D" id="6.10.250.2870">
    <property type="match status" value="1"/>
</dbReference>
<feature type="transmembrane region" description="Helical" evidence="2">
    <location>
        <begin position="18"/>
        <end position="38"/>
    </location>
</feature>
<keyword evidence="2" id="KW-0472">Membrane</keyword>
<feature type="transmembrane region" description="Helical" evidence="2">
    <location>
        <begin position="133"/>
        <end position="152"/>
    </location>
</feature>
<keyword evidence="2" id="KW-0812">Transmembrane</keyword>
<proteinExistence type="predicted"/>
<gene>
    <name evidence="3" type="ORF">NCTC11819_02067</name>
</gene>
<protein>
    <recommendedName>
        <fullName evidence="5">Signal transduction histidine kinase subgroup 3 dimerisation and phosphoacceptor domain-containing protein</fullName>
    </recommendedName>
</protein>
<keyword evidence="2" id="KW-1133">Transmembrane helix</keyword>
<reference evidence="3 4" key="1">
    <citation type="submission" date="2018-06" db="EMBL/GenBank/DDBJ databases">
        <authorList>
            <consortium name="Pathogen Informatics"/>
            <person name="Doyle S."/>
        </authorList>
    </citation>
    <scope>NUCLEOTIDE SEQUENCE [LARGE SCALE GENOMIC DNA]</scope>
    <source>
        <strain evidence="3 4">NCTC11819</strain>
    </source>
</reference>
<evidence type="ECO:0000256" key="2">
    <source>
        <dbReference type="SAM" id="Phobius"/>
    </source>
</evidence>
<evidence type="ECO:0000313" key="3">
    <source>
        <dbReference type="EMBL" id="STO17473.1"/>
    </source>
</evidence>
<evidence type="ECO:0000256" key="1">
    <source>
        <dbReference type="SAM" id="Coils"/>
    </source>
</evidence>
<feature type="transmembrane region" description="Helical" evidence="2">
    <location>
        <begin position="50"/>
        <end position="78"/>
    </location>
</feature>
<dbReference type="Proteomes" id="UP000255284">
    <property type="component" value="Unassembled WGS sequence"/>
</dbReference>
<evidence type="ECO:0000313" key="4">
    <source>
        <dbReference type="Proteomes" id="UP000255284"/>
    </source>
</evidence>